<proteinExistence type="predicted"/>
<dbReference type="EMBL" id="FNGO01000021">
    <property type="protein sequence ID" value="SDM20100.1"/>
    <property type="molecule type" value="Genomic_DNA"/>
</dbReference>
<organism evidence="1 2">
    <name type="scientific">Halarsenatibacter silvermanii</name>
    <dbReference type="NCBI Taxonomy" id="321763"/>
    <lineage>
        <taxon>Bacteria</taxon>
        <taxon>Bacillati</taxon>
        <taxon>Bacillota</taxon>
        <taxon>Clostridia</taxon>
        <taxon>Halanaerobiales</taxon>
        <taxon>Halarsenatibacteraceae</taxon>
        <taxon>Halarsenatibacter</taxon>
    </lineage>
</organism>
<protein>
    <submittedName>
        <fullName evidence="1">Uncharacterized protein</fullName>
    </submittedName>
</protein>
<keyword evidence="2" id="KW-1185">Reference proteome</keyword>
<accession>A0A1G9RAH1</accession>
<evidence type="ECO:0000313" key="2">
    <source>
        <dbReference type="Proteomes" id="UP000199476"/>
    </source>
</evidence>
<dbReference type="Proteomes" id="UP000199476">
    <property type="component" value="Unassembled WGS sequence"/>
</dbReference>
<dbReference type="RefSeq" id="WP_089761319.1">
    <property type="nucleotide sequence ID" value="NZ_FNGO01000021.1"/>
</dbReference>
<dbReference type="AlphaFoldDB" id="A0A1G9RAH1"/>
<evidence type="ECO:0000313" key="1">
    <source>
        <dbReference type="EMBL" id="SDM20100.1"/>
    </source>
</evidence>
<gene>
    <name evidence="1" type="ORF">SAMN04488692_12114</name>
</gene>
<sequence length="137" mass="16178">MKLSRRFAAGKTLSWGTVRIPDLLEEIMDFWEELPEEEMARLDEEFIEAMNELVDEVPTAIYRIEEQGISPDEDELFLLDGLMVMLNDIAPVDCQFGNDFDDRMRFAFIDENLNILMEQCLIELVLKQFTISYYLYF</sequence>
<reference evidence="1 2" key="1">
    <citation type="submission" date="2016-10" db="EMBL/GenBank/DDBJ databases">
        <authorList>
            <person name="de Groot N.N."/>
        </authorList>
    </citation>
    <scope>NUCLEOTIDE SEQUENCE [LARGE SCALE GENOMIC DNA]</scope>
    <source>
        <strain evidence="1 2">SLAS-1</strain>
    </source>
</reference>
<name>A0A1G9RAH1_9FIRM</name>